<comment type="similarity">
    <text evidence="6">Belongs to the heme-containing dehydratase family.</text>
</comment>
<evidence type="ECO:0000313" key="8">
    <source>
        <dbReference type="Proteomes" id="UP000054903"/>
    </source>
</evidence>
<proteinExistence type="inferred from homology"/>
<sequence>MSFHIEYPRTLPLQRPGDFQPGAPKFHARWDSAVTTLVCDYIAVQRDRDDLTSENNFFERLQRDFDSEFGPDCAERMRMVDEAGKTNSIIVAYWTDPSRYAFWKFTAAFNAWLQSAEREAEDVGYWRETLVVPYDRLETIYSEPEYRVGLNRTKGCNIEPMYTAGYFGAMRDRLPISAVDGLNSPYETSLPKGAFEDGLRKRIRVDIPHNLVSIRSGQYWQKAEGEQLADYYENLQPKLEVGMSYIKDNPLTTGCLSLRAMVNLDQEGNELRETSKHGYFISLAFLERWASSHKSHLDIFKHALAMRRKYGAERSVVTWHEVFVLGSSPSFEYVNCHAETGLLKYANLWGSAPIAR</sequence>
<evidence type="ECO:0000313" key="7">
    <source>
        <dbReference type="EMBL" id="SAK85551.1"/>
    </source>
</evidence>
<keyword evidence="4" id="KW-0408">Iron</keyword>
<dbReference type="Pfam" id="PF13816">
    <property type="entry name" value="Dehydratase_hem"/>
    <property type="match status" value="1"/>
</dbReference>
<keyword evidence="5" id="KW-0456">Lyase</keyword>
<comment type="cofactor">
    <cofactor evidence="1">
        <name>heme b</name>
        <dbReference type="ChEBI" id="CHEBI:60344"/>
    </cofactor>
</comment>
<dbReference type="Proteomes" id="UP000054903">
    <property type="component" value="Unassembled WGS sequence"/>
</dbReference>
<dbReference type="GO" id="GO:0046872">
    <property type="term" value="F:metal ion binding"/>
    <property type="evidence" value="ECO:0007669"/>
    <property type="project" value="UniProtKB-KW"/>
</dbReference>
<organism evidence="7 8">
    <name type="scientific">Caballeronia fortuita</name>
    <dbReference type="NCBI Taxonomy" id="1777138"/>
    <lineage>
        <taxon>Bacteria</taxon>
        <taxon>Pseudomonadati</taxon>
        <taxon>Pseudomonadota</taxon>
        <taxon>Betaproteobacteria</taxon>
        <taxon>Burkholderiales</taxon>
        <taxon>Burkholderiaceae</taxon>
        <taxon>Caballeronia</taxon>
    </lineage>
</organism>
<dbReference type="OrthoDB" id="3807625at2"/>
<dbReference type="AlphaFoldDB" id="A0A158CTJ3"/>
<dbReference type="EMBL" id="FCNX02000012">
    <property type="protein sequence ID" value="SAK85551.1"/>
    <property type="molecule type" value="Genomic_DNA"/>
</dbReference>
<comment type="caution">
    <text evidence="7">The sequence shown here is derived from an EMBL/GenBank/DDBJ whole genome shotgun (WGS) entry which is preliminary data.</text>
</comment>
<accession>A0A158CTJ3</accession>
<evidence type="ECO:0000256" key="3">
    <source>
        <dbReference type="ARBA" id="ARBA00022723"/>
    </source>
</evidence>
<dbReference type="STRING" id="1777138.AWB77_04503"/>
<dbReference type="RefSeq" id="WP_061136627.1">
    <property type="nucleotide sequence ID" value="NZ_FCNX02000012.1"/>
</dbReference>
<protein>
    <submittedName>
        <fullName evidence="7">Phenylacetaldoxime dehydratase</fullName>
    </submittedName>
</protein>
<gene>
    <name evidence="7" type="ORF">AWB77_04503</name>
</gene>
<dbReference type="InterPro" id="IPR025702">
    <property type="entry name" value="OXD"/>
</dbReference>
<evidence type="ECO:0000256" key="4">
    <source>
        <dbReference type="ARBA" id="ARBA00023004"/>
    </source>
</evidence>
<name>A0A158CTJ3_9BURK</name>
<evidence type="ECO:0000256" key="2">
    <source>
        <dbReference type="ARBA" id="ARBA00022617"/>
    </source>
</evidence>
<reference evidence="7" key="1">
    <citation type="submission" date="2016-01" db="EMBL/GenBank/DDBJ databases">
        <authorList>
            <person name="Peeters C."/>
        </authorList>
    </citation>
    <scope>NUCLEOTIDE SEQUENCE</scope>
    <source>
        <strain evidence="7">LMG 29320</strain>
    </source>
</reference>
<keyword evidence="8" id="KW-1185">Reference proteome</keyword>
<evidence type="ECO:0000256" key="1">
    <source>
        <dbReference type="ARBA" id="ARBA00001970"/>
    </source>
</evidence>
<keyword evidence="3" id="KW-0479">Metal-binding</keyword>
<evidence type="ECO:0000256" key="6">
    <source>
        <dbReference type="ARBA" id="ARBA00034312"/>
    </source>
</evidence>
<dbReference type="GO" id="GO:0016829">
    <property type="term" value="F:lyase activity"/>
    <property type="evidence" value="ECO:0007669"/>
    <property type="project" value="UniProtKB-KW"/>
</dbReference>
<keyword evidence="2" id="KW-0349">Heme</keyword>
<evidence type="ECO:0000256" key="5">
    <source>
        <dbReference type="ARBA" id="ARBA00023239"/>
    </source>
</evidence>